<dbReference type="InterPro" id="IPR003838">
    <property type="entry name" value="ABC3_permease_C"/>
</dbReference>
<feature type="domain" description="MacB-like periplasmic core" evidence="9">
    <location>
        <begin position="505"/>
        <end position="706"/>
    </location>
</feature>
<dbReference type="GO" id="GO:0044874">
    <property type="term" value="P:lipoprotein localization to outer membrane"/>
    <property type="evidence" value="ECO:0007669"/>
    <property type="project" value="TreeGrafter"/>
</dbReference>
<keyword evidence="5 7" id="KW-1133">Transmembrane helix</keyword>
<dbReference type="PANTHER" id="PTHR30489:SF0">
    <property type="entry name" value="LIPOPROTEIN-RELEASING SYSTEM TRANSMEMBRANE PROTEIN LOLE"/>
    <property type="match status" value="1"/>
</dbReference>
<feature type="transmembrane region" description="Helical" evidence="7">
    <location>
        <begin position="319"/>
        <end position="345"/>
    </location>
</feature>
<feature type="domain" description="ABC3 transporter permease C-terminal" evidence="8">
    <location>
        <begin position="743"/>
        <end position="856"/>
    </location>
</feature>
<evidence type="ECO:0000256" key="3">
    <source>
        <dbReference type="ARBA" id="ARBA00022475"/>
    </source>
</evidence>
<evidence type="ECO:0000259" key="8">
    <source>
        <dbReference type="Pfam" id="PF02687"/>
    </source>
</evidence>
<keyword evidence="6 7" id="KW-0472">Membrane</keyword>
<organism evidence="10">
    <name type="scientific">Eiseniibacteriota bacterium</name>
    <dbReference type="NCBI Taxonomy" id="2212470"/>
    <lineage>
        <taxon>Bacteria</taxon>
        <taxon>Candidatus Eiseniibacteriota</taxon>
    </lineage>
</organism>
<evidence type="ECO:0000256" key="2">
    <source>
        <dbReference type="ARBA" id="ARBA00005236"/>
    </source>
</evidence>
<feature type="transmembrane region" description="Helical" evidence="7">
    <location>
        <begin position="790"/>
        <end position="812"/>
    </location>
</feature>
<reference evidence="10" key="1">
    <citation type="journal article" date="2020" name="mSystems">
        <title>Genome- and Community-Level Interaction Insights into Carbon Utilization and Element Cycling Functions of Hydrothermarchaeota in Hydrothermal Sediment.</title>
        <authorList>
            <person name="Zhou Z."/>
            <person name="Liu Y."/>
            <person name="Xu W."/>
            <person name="Pan J."/>
            <person name="Luo Z.H."/>
            <person name="Li M."/>
        </authorList>
    </citation>
    <scope>NUCLEOTIDE SEQUENCE [LARGE SCALE GENOMIC DNA]</scope>
    <source>
        <strain evidence="10">SpSt-381</strain>
    </source>
</reference>
<feature type="transmembrane region" description="Helical" evidence="7">
    <location>
        <begin position="447"/>
        <end position="471"/>
    </location>
</feature>
<evidence type="ECO:0000256" key="7">
    <source>
        <dbReference type="SAM" id="Phobius"/>
    </source>
</evidence>
<name>A0A832I1N9_UNCEI</name>
<dbReference type="Pfam" id="PF12704">
    <property type="entry name" value="MacB_PCD"/>
    <property type="match status" value="2"/>
</dbReference>
<evidence type="ECO:0000256" key="6">
    <source>
        <dbReference type="ARBA" id="ARBA00023136"/>
    </source>
</evidence>
<keyword evidence="3" id="KW-1003">Cell membrane</keyword>
<feature type="transmembrane region" description="Helical" evidence="7">
    <location>
        <begin position="739"/>
        <end position="762"/>
    </location>
</feature>
<gene>
    <name evidence="10" type="ORF">ENR23_01105</name>
</gene>
<feature type="transmembrane region" description="Helical" evidence="7">
    <location>
        <begin position="502"/>
        <end position="525"/>
    </location>
</feature>
<dbReference type="InterPro" id="IPR051447">
    <property type="entry name" value="Lipoprotein-release_system"/>
</dbReference>
<dbReference type="EMBL" id="DSQF01000002">
    <property type="protein sequence ID" value="HGZ42019.1"/>
    <property type="molecule type" value="Genomic_DNA"/>
</dbReference>
<dbReference type="GO" id="GO:0098797">
    <property type="term" value="C:plasma membrane protein complex"/>
    <property type="evidence" value="ECO:0007669"/>
    <property type="project" value="TreeGrafter"/>
</dbReference>
<dbReference type="InterPro" id="IPR025857">
    <property type="entry name" value="MacB_PCD"/>
</dbReference>
<comment type="similarity">
    <text evidence="2">Belongs to the ABC-4 integral membrane protein family. LolC/E subfamily.</text>
</comment>
<dbReference type="Pfam" id="PF02687">
    <property type="entry name" value="FtsX"/>
    <property type="match status" value="2"/>
</dbReference>
<feature type="transmembrane region" description="Helical" evidence="7">
    <location>
        <begin position="420"/>
        <end position="441"/>
    </location>
</feature>
<evidence type="ECO:0000259" key="9">
    <source>
        <dbReference type="Pfam" id="PF12704"/>
    </source>
</evidence>
<proteinExistence type="inferred from homology"/>
<evidence type="ECO:0000256" key="5">
    <source>
        <dbReference type="ARBA" id="ARBA00022989"/>
    </source>
</evidence>
<sequence>MSAAFRWVTLRHLLGEWPRTLLTVLGVALGVGVFVSVRLAQHSALASFSDSVDAVAGRANLEVTGSGEGFDERAFPALRAVPGVRAAAPVVQVDALAAAGGPGGPAAFAAGESGRWREALLVLGLDPLLEGPFTRWSPDPADTAARAEALGFLLDPRAVAVPRALATRLGLARGDTLTLLAGGAPVPLVVRAVLDSPDLQHAWGGNVALVDLATAQELFHRAGRLDRVDLIVDSGARDAVAARVRAVLPPGAEVGPPEARTRQVEGMVRAFGLNLTALSFIAVFVATFLIFNAVGLSVLRRRREIGALRALGLTRGATLRLFLAEGLAVGAAGTALGLVFGTVLARGALGAVSRTLHDLYLIQRANELVPDPATYAAGAALGLAVSTLSALAPALEAAATPPSLTLRQGALLEARRLRPLRWAAAAALLLAAAAATALWTVRAGAPLGGFAAAFLVLAGFAAATPPATLALETLAGPLLRRAAGIEAALGARYLREAVARTSAVTAALMVAVGMMVALTIMVGSFRATVDTWVGQTIRGDLYVEPVGHRLNQAATALPRALVEGLAGLPGVRAVDTYRGARIVHGGRPAWMVGIDFEVQRDAGQLAFLRGRSREVLDRALRQDAALVTESFAHHHGVREGDTLTIATVTGPARLPVAGVFYDYSTDAGAVLVDRRLYARLWNDDRVQSFALYLEPGADAAEVRARLLERADGLVLHVIPNRGLRARVLTVFDQTFQITWALQGIAVVVAVLGVVSALTALILQRGREIGTLRAVGALRAQVRRMVLTESALLGGIGAALGCACGWALAVILVHVINKQFFGWSIRMTVDPWVFVQAVGLMVAAALLAGLGPARLAAGRAAAEAMREE</sequence>
<dbReference type="AlphaFoldDB" id="A0A832I1N9"/>
<keyword evidence="4 7" id="KW-0812">Transmembrane</keyword>
<accession>A0A832I1N9</accession>
<comment type="caution">
    <text evidence="10">The sequence shown here is derived from an EMBL/GenBank/DDBJ whole genome shotgun (WGS) entry which is preliminary data.</text>
</comment>
<evidence type="ECO:0000313" key="10">
    <source>
        <dbReference type="EMBL" id="HGZ42019.1"/>
    </source>
</evidence>
<protein>
    <submittedName>
        <fullName evidence="10">ABC transporter permease</fullName>
    </submittedName>
</protein>
<evidence type="ECO:0000256" key="1">
    <source>
        <dbReference type="ARBA" id="ARBA00004651"/>
    </source>
</evidence>
<feature type="transmembrane region" description="Helical" evidence="7">
    <location>
        <begin position="277"/>
        <end position="299"/>
    </location>
</feature>
<feature type="domain" description="ABC3 transporter permease C-terminal" evidence="8">
    <location>
        <begin position="278"/>
        <end position="402"/>
    </location>
</feature>
<feature type="transmembrane region" description="Helical" evidence="7">
    <location>
        <begin position="832"/>
        <end position="856"/>
    </location>
</feature>
<feature type="transmembrane region" description="Helical" evidence="7">
    <location>
        <begin position="375"/>
        <end position="399"/>
    </location>
</feature>
<feature type="transmembrane region" description="Helical" evidence="7">
    <location>
        <begin position="21"/>
        <end position="40"/>
    </location>
</feature>
<evidence type="ECO:0000256" key="4">
    <source>
        <dbReference type="ARBA" id="ARBA00022692"/>
    </source>
</evidence>
<dbReference type="PANTHER" id="PTHR30489">
    <property type="entry name" value="LIPOPROTEIN-RELEASING SYSTEM TRANSMEMBRANE PROTEIN LOLE"/>
    <property type="match status" value="1"/>
</dbReference>
<feature type="domain" description="MacB-like periplasmic core" evidence="9">
    <location>
        <begin position="20"/>
        <end position="246"/>
    </location>
</feature>
<comment type="subcellular location">
    <subcellularLocation>
        <location evidence="1">Cell membrane</location>
        <topology evidence="1">Multi-pass membrane protein</topology>
    </subcellularLocation>
</comment>